<dbReference type="InParanoid" id="A0A067MUV6"/>
<gene>
    <name evidence="1" type="ORF">BOTBODRAFT_184411</name>
</gene>
<name>A0A067MUV6_BOTB1</name>
<keyword evidence="2" id="KW-1185">Reference proteome</keyword>
<proteinExistence type="predicted"/>
<dbReference type="Proteomes" id="UP000027195">
    <property type="component" value="Unassembled WGS sequence"/>
</dbReference>
<accession>A0A067MUV6</accession>
<organism evidence="1 2">
    <name type="scientific">Botryobasidium botryosum (strain FD-172 SS1)</name>
    <dbReference type="NCBI Taxonomy" id="930990"/>
    <lineage>
        <taxon>Eukaryota</taxon>
        <taxon>Fungi</taxon>
        <taxon>Dikarya</taxon>
        <taxon>Basidiomycota</taxon>
        <taxon>Agaricomycotina</taxon>
        <taxon>Agaricomycetes</taxon>
        <taxon>Cantharellales</taxon>
        <taxon>Botryobasidiaceae</taxon>
        <taxon>Botryobasidium</taxon>
    </lineage>
</organism>
<reference evidence="2" key="1">
    <citation type="journal article" date="2014" name="Proc. Natl. Acad. Sci. U.S.A.">
        <title>Extensive sampling of basidiomycete genomes demonstrates inadequacy of the white-rot/brown-rot paradigm for wood decay fungi.</title>
        <authorList>
            <person name="Riley R."/>
            <person name="Salamov A.A."/>
            <person name="Brown D.W."/>
            <person name="Nagy L.G."/>
            <person name="Floudas D."/>
            <person name="Held B.W."/>
            <person name="Levasseur A."/>
            <person name="Lombard V."/>
            <person name="Morin E."/>
            <person name="Otillar R."/>
            <person name="Lindquist E.A."/>
            <person name="Sun H."/>
            <person name="LaButti K.M."/>
            <person name="Schmutz J."/>
            <person name="Jabbour D."/>
            <person name="Luo H."/>
            <person name="Baker S.E."/>
            <person name="Pisabarro A.G."/>
            <person name="Walton J.D."/>
            <person name="Blanchette R.A."/>
            <person name="Henrissat B."/>
            <person name="Martin F."/>
            <person name="Cullen D."/>
            <person name="Hibbett D.S."/>
            <person name="Grigoriev I.V."/>
        </authorList>
    </citation>
    <scope>NUCLEOTIDE SEQUENCE [LARGE SCALE GENOMIC DNA]</scope>
    <source>
        <strain evidence="2">FD-172 SS1</strain>
    </source>
</reference>
<evidence type="ECO:0000313" key="2">
    <source>
        <dbReference type="Proteomes" id="UP000027195"/>
    </source>
</evidence>
<dbReference type="HOGENOM" id="CLU_1467927_0_0_1"/>
<protein>
    <submittedName>
        <fullName evidence="1">Uncharacterized protein</fullName>
    </submittedName>
</protein>
<dbReference type="OrthoDB" id="422574at2759"/>
<dbReference type="Gene3D" id="3.40.30.10">
    <property type="entry name" value="Glutaredoxin"/>
    <property type="match status" value="1"/>
</dbReference>
<dbReference type="EMBL" id="KL198019">
    <property type="protein sequence ID" value="KDQ19369.1"/>
    <property type="molecule type" value="Genomic_DNA"/>
</dbReference>
<evidence type="ECO:0000313" key="1">
    <source>
        <dbReference type="EMBL" id="KDQ19369.1"/>
    </source>
</evidence>
<dbReference type="AlphaFoldDB" id="A0A067MUV6"/>
<sequence>MAQPPISSSSLSTQLMSSEFRVSASLAAPSLSRSFFKTSQRSKPRCKWLATALGKSERSENWSIKIDPNGGIPALVNCNCNCNCNDFRILKTAANLLYLARYYDKGRHGPLASVNCLSANRKSLLRLHALKLPIVVSKLDSRNVNGGSLSTDGMIACTKEAERAAEYNAPDLGKSQEEPLVFRR</sequence>